<feature type="transmembrane region" description="Helical" evidence="1">
    <location>
        <begin position="69"/>
        <end position="88"/>
    </location>
</feature>
<evidence type="ECO:0000256" key="1">
    <source>
        <dbReference type="SAM" id="Phobius"/>
    </source>
</evidence>
<evidence type="ECO:0000313" key="3">
    <source>
        <dbReference type="EMBL" id="JAA56095.1"/>
    </source>
</evidence>
<dbReference type="EMBL" id="GACK01008939">
    <property type="protein sequence ID" value="JAA56095.1"/>
    <property type="molecule type" value="mRNA"/>
</dbReference>
<dbReference type="AlphaFoldDB" id="L7LWD2"/>
<keyword evidence="2" id="KW-0732">Signal</keyword>
<keyword evidence="1" id="KW-1133">Transmembrane helix</keyword>
<reference evidence="3" key="1">
    <citation type="submission" date="2012-11" db="EMBL/GenBank/DDBJ databases">
        <authorList>
            <person name="Lucero-Rivera Y.E."/>
            <person name="Tovar-Ramirez D."/>
        </authorList>
    </citation>
    <scope>NUCLEOTIDE SEQUENCE</scope>
    <source>
        <tissue evidence="3">Salivary gland</tissue>
    </source>
</reference>
<name>L7LWD2_RHIPC</name>
<reference evidence="3" key="2">
    <citation type="journal article" date="2015" name="J. Proteomics">
        <title>Sexual differences in the sialomes of the zebra tick, Rhipicephalus pulchellus.</title>
        <authorList>
            <person name="Tan A.W."/>
            <person name="Francischetti I.M."/>
            <person name="Slovak M."/>
            <person name="Kini R.M."/>
            <person name="Ribeiro J.M."/>
        </authorList>
    </citation>
    <scope>NUCLEOTIDE SEQUENCE</scope>
    <source>
        <tissue evidence="3">Salivary gland</tissue>
    </source>
</reference>
<organism evidence="3">
    <name type="scientific">Rhipicephalus pulchellus</name>
    <name type="common">Yellow backed tick</name>
    <name type="synonym">Dermacentor pulchellus</name>
    <dbReference type="NCBI Taxonomy" id="72859"/>
    <lineage>
        <taxon>Eukaryota</taxon>
        <taxon>Metazoa</taxon>
        <taxon>Ecdysozoa</taxon>
        <taxon>Arthropoda</taxon>
        <taxon>Chelicerata</taxon>
        <taxon>Arachnida</taxon>
        <taxon>Acari</taxon>
        <taxon>Parasitiformes</taxon>
        <taxon>Ixodida</taxon>
        <taxon>Ixodoidea</taxon>
        <taxon>Ixodidae</taxon>
        <taxon>Rhipicephalinae</taxon>
        <taxon>Rhipicephalus</taxon>
        <taxon>Rhipicephalus</taxon>
    </lineage>
</organism>
<accession>L7LWD2</accession>
<keyword evidence="1" id="KW-0812">Transmembrane</keyword>
<feature type="transmembrane region" description="Helical" evidence="1">
    <location>
        <begin position="35"/>
        <end position="62"/>
    </location>
</feature>
<keyword evidence="1" id="KW-0472">Membrane</keyword>
<evidence type="ECO:0000256" key="2">
    <source>
        <dbReference type="SAM" id="SignalP"/>
    </source>
</evidence>
<proteinExistence type="evidence at transcript level"/>
<sequence length="124" mass="13638">MCFSALLLSISLLLSPSSSFSFYLSPFPSLSISRFLFLPSFFSLSVSFFLVCVPSVSLWCLFLSNSFSLCLFLSVSSYILSLYALYFLPTSLFLSISIFLSHCARSAAHPTSLDHAGQIGALFQ</sequence>
<evidence type="ECO:0008006" key="4">
    <source>
        <dbReference type="Google" id="ProtNLM"/>
    </source>
</evidence>
<feature type="signal peptide" evidence="2">
    <location>
        <begin position="1"/>
        <end position="19"/>
    </location>
</feature>
<protein>
    <recommendedName>
        <fullName evidence="4">Gustatory receptor</fullName>
    </recommendedName>
</protein>
<feature type="chain" id="PRO_5003981454" description="Gustatory receptor" evidence="2">
    <location>
        <begin position="20"/>
        <end position="124"/>
    </location>
</feature>